<keyword evidence="2" id="KW-0812">Transmembrane</keyword>
<dbReference type="RefSeq" id="WP_113667124.1">
    <property type="nucleotide sequence ID" value="NZ_QNVY02000004.1"/>
</dbReference>
<comment type="caution">
    <text evidence="4">The sequence shown here is derived from an EMBL/GenBank/DDBJ whole genome shotgun (WGS) entry which is preliminary data.</text>
</comment>
<dbReference type="AlphaFoldDB" id="A0A482TXY1"/>
<dbReference type="InterPro" id="IPR022187">
    <property type="entry name" value="Conjug_transposon_TraM"/>
</dbReference>
<dbReference type="InterPro" id="IPR055407">
    <property type="entry name" value="TraM_C"/>
</dbReference>
<feature type="compositionally biased region" description="Polar residues" evidence="1">
    <location>
        <begin position="102"/>
        <end position="119"/>
    </location>
</feature>
<evidence type="ECO:0000313" key="4">
    <source>
        <dbReference type="EMBL" id="RYJ51400.1"/>
    </source>
</evidence>
<feature type="region of interest" description="Disordered" evidence="1">
    <location>
        <begin position="75"/>
        <end position="145"/>
    </location>
</feature>
<gene>
    <name evidence="4" type="primary">traM</name>
    <name evidence="4" type="ORF">DR871_013315</name>
</gene>
<feature type="compositionally biased region" description="Polar residues" evidence="1">
    <location>
        <begin position="130"/>
        <end position="145"/>
    </location>
</feature>
<evidence type="ECO:0000313" key="5">
    <source>
        <dbReference type="Proteomes" id="UP000253235"/>
    </source>
</evidence>
<reference evidence="4 5" key="1">
    <citation type="submission" date="2019-01" db="EMBL/GenBank/DDBJ databases">
        <title>Flavobacterium sp. nov. isolated from arctic soil.</title>
        <authorList>
            <person name="Kim D.-U."/>
        </authorList>
    </citation>
    <scope>NUCLEOTIDE SEQUENCE [LARGE SCALE GENOMIC DNA]</scope>
    <source>
        <strain evidence="4 5">Kopri-42</strain>
    </source>
</reference>
<feature type="domain" description="Conjugative transposon TraM C-terminal" evidence="3">
    <location>
        <begin position="286"/>
        <end position="435"/>
    </location>
</feature>
<evidence type="ECO:0000259" key="3">
    <source>
        <dbReference type="Pfam" id="PF12508"/>
    </source>
</evidence>
<protein>
    <submittedName>
        <fullName evidence="4">Conjugative transposon protein TraM</fullName>
    </submittedName>
</protein>
<name>A0A482TXY1_9FLAO</name>
<dbReference type="NCBIfam" id="TIGR03779">
    <property type="entry name" value="Bac_Flav_CT_M"/>
    <property type="match status" value="1"/>
</dbReference>
<feature type="transmembrane region" description="Helical" evidence="2">
    <location>
        <begin position="37"/>
        <end position="55"/>
    </location>
</feature>
<organism evidence="4 5">
    <name type="scientific">Flavobacterium petrolei</name>
    <dbReference type="NCBI Taxonomy" id="2259594"/>
    <lineage>
        <taxon>Bacteria</taxon>
        <taxon>Pseudomonadati</taxon>
        <taxon>Bacteroidota</taxon>
        <taxon>Flavobacteriia</taxon>
        <taxon>Flavobacteriales</taxon>
        <taxon>Flavobacteriaceae</taxon>
        <taxon>Flavobacterium</taxon>
    </lineage>
</organism>
<keyword evidence="2" id="KW-1133">Transmembrane helix</keyword>
<dbReference type="OrthoDB" id="1311366at2"/>
<keyword evidence="5" id="KW-1185">Reference proteome</keyword>
<evidence type="ECO:0000256" key="2">
    <source>
        <dbReference type="SAM" id="Phobius"/>
    </source>
</evidence>
<feature type="compositionally biased region" description="Polar residues" evidence="1">
    <location>
        <begin position="210"/>
        <end position="231"/>
    </location>
</feature>
<keyword evidence="2" id="KW-0472">Membrane</keyword>
<feature type="region of interest" description="Disordered" evidence="1">
    <location>
        <begin position="206"/>
        <end position="231"/>
    </location>
</feature>
<dbReference type="EMBL" id="QNVY02000004">
    <property type="protein sequence ID" value="RYJ51400.1"/>
    <property type="molecule type" value="Genomic_DNA"/>
</dbReference>
<dbReference type="Proteomes" id="UP000253235">
    <property type="component" value="Unassembled WGS sequence"/>
</dbReference>
<feature type="compositionally biased region" description="Basic and acidic residues" evidence="1">
    <location>
        <begin position="82"/>
        <end position="101"/>
    </location>
</feature>
<evidence type="ECO:0000256" key="1">
    <source>
        <dbReference type="SAM" id="MobiDB-lite"/>
    </source>
</evidence>
<sequence>MKENEKRVSILVEEGDQNKVSNLTEDKKSAIERFKKPLIFGLMGIVFMGCLYLIFKPSADKKEMENIGLNDAFPQATEAGMQDDKQKAYEQDMLEQKDQESRNALTTLSDYWNTDSTQQTKEELPEEDQNNGMMTGKSGTSTLNSYRNAQSTLGSFYQDNNSETQELRRQLDELKEKLAEKDIPVGVTVNDQLTLMEKSYQMASKYLPSGGNTEKPVSTDSASRGSSSNSQKEYFVAFTPTRKKAVSALYREPTDSAFLADWSENKNRGFYTAGTVEQVAQPKNSVKASIQETQTIIGESGVRLRLLEPAQTPNRTIPQGTILTAIGKFQGGRLQLKVTSIELEGNIIPVDITIYDLDGQQGLYVPYSPERNAVTDIVANMGNATGSSFSMNSSTGQQIGSDLSKSAVQGISGYFAKKIRTPKVTLKAGHQVFLVSKK</sequence>
<accession>A0A482TXY1</accession>
<proteinExistence type="predicted"/>
<dbReference type="Pfam" id="PF12508">
    <property type="entry name" value="Transposon_TraM"/>
    <property type="match status" value="1"/>
</dbReference>